<feature type="transmembrane region" description="Helical" evidence="5">
    <location>
        <begin position="131"/>
        <end position="154"/>
    </location>
</feature>
<dbReference type="Proteomes" id="UP000320481">
    <property type="component" value="Unassembled WGS sequence"/>
</dbReference>
<comment type="similarity">
    <text evidence="5 6">Belongs to the complex I subunit 1 family.</text>
</comment>
<keyword evidence="9" id="KW-1185">Reference proteome</keyword>
<dbReference type="GO" id="GO:0005886">
    <property type="term" value="C:plasma membrane"/>
    <property type="evidence" value="ECO:0007669"/>
    <property type="project" value="UniProtKB-SubCell"/>
</dbReference>
<comment type="catalytic activity">
    <reaction evidence="5">
        <text>a quinone + NADH + 5 H(+)(in) = a quinol + NAD(+) + 4 H(+)(out)</text>
        <dbReference type="Rhea" id="RHEA:57888"/>
        <dbReference type="ChEBI" id="CHEBI:15378"/>
        <dbReference type="ChEBI" id="CHEBI:24646"/>
        <dbReference type="ChEBI" id="CHEBI:57540"/>
        <dbReference type="ChEBI" id="CHEBI:57945"/>
        <dbReference type="ChEBI" id="CHEBI:132124"/>
    </reaction>
</comment>
<organism evidence="8 9">
    <name type="scientific">Streptomyces misionensis</name>
    <dbReference type="NCBI Taxonomy" id="67331"/>
    <lineage>
        <taxon>Bacteria</taxon>
        <taxon>Bacillati</taxon>
        <taxon>Actinomycetota</taxon>
        <taxon>Actinomycetes</taxon>
        <taxon>Kitasatosporales</taxon>
        <taxon>Streptomycetaceae</taxon>
        <taxon>Streptomyces</taxon>
    </lineage>
</organism>
<evidence type="ECO:0000256" key="2">
    <source>
        <dbReference type="ARBA" id="ARBA00022692"/>
    </source>
</evidence>
<keyword evidence="5" id="KW-1003">Cell membrane</keyword>
<dbReference type="EC" id="7.1.1.-" evidence="5"/>
<dbReference type="GO" id="GO:0003954">
    <property type="term" value="F:NADH dehydrogenase activity"/>
    <property type="evidence" value="ECO:0007669"/>
    <property type="project" value="TreeGrafter"/>
</dbReference>
<dbReference type="AlphaFoldDB" id="A0A5C6JFU1"/>
<keyword evidence="4 5" id="KW-0472">Membrane</keyword>
<feature type="transmembrane region" description="Helical" evidence="5">
    <location>
        <begin position="89"/>
        <end position="111"/>
    </location>
</feature>
<keyword evidence="2 5" id="KW-0812">Transmembrane</keyword>
<evidence type="ECO:0000256" key="6">
    <source>
        <dbReference type="RuleBase" id="RU000471"/>
    </source>
</evidence>
<evidence type="ECO:0000313" key="8">
    <source>
        <dbReference type="EMBL" id="TWV39975.1"/>
    </source>
</evidence>
<dbReference type="PANTHER" id="PTHR11432:SF3">
    <property type="entry name" value="NADH-UBIQUINONE OXIDOREDUCTASE CHAIN 1"/>
    <property type="match status" value="1"/>
</dbReference>
<dbReference type="GO" id="GO:0016655">
    <property type="term" value="F:oxidoreductase activity, acting on NAD(P)H, quinone or similar compound as acceptor"/>
    <property type="evidence" value="ECO:0007669"/>
    <property type="project" value="UniProtKB-UniRule"/>
</dbReference>
<evidence type="ECO:0000313" key="9">
    <source>
        <dbReference type="Proteomes" id="UP000320481"/>
    </source>
</evidence>
<protein>
    <recommendedName>
        <fullName evidence="5">NADH-quinone oxidoreductase subunit H</fullName>
        <ecNumber evidence="5">7.1.1.-</ecNumber>
    </recommendedName>
    <alternativeName>
        <fullName evidence="5">NADH dehydrogenase I subunit H</fullName>
    </alternativeName>
    <alternativeName>
        <fullName evidence="5">NDH-1 subunit H</fullName>
    </alternativeName>
</protein>
<dbReference type="RefSeq" id="WP_146467034.1">
    <property type="nucleotide sequence ID" value="NZ_VOGW01000131.1"/>
</dbReference>
<feature type="transmembrane region" description="Helical" evidence="5">
    <location>
        <begin position="175"/>
        <end position="200"/>
    </location>
</feature>
<dbReference type="PROSITE" id="PS00668">
    <property type="entry name" value="COMPLEX1_ND1_2"/>
    <property type="match status" value="1"/>
</dbReference>
<dbReference type="NCBIfam" id="NF004741">
    <property type="entry name" value="PRK06076.1-2"/>
    <property type="match status" value="1"/>
</dbReference>
<keyword evidence="5 6" id="KW-0520">NAD</keyword>
<feature type="transmembrane region" description="Helical" evidence="5">
    <location>
        <begin position="331"/>
        <end position="351"/>
    </location>
</feature>
<feature type="region of interest" description="Disordered" evidence="7">
    <location>
        <begin position="392"/>
        <end position="458"/>
    </location>
</feature>
<sequence>MSPYLAAEDLSMFGRDPWWLVVVKAVFCFAFLMVTVLFSIVWERKVVAWMQLRIGPNRHGPWGMLQSLADGVKLMLKEDLIVRRADKAVYVLAPIVAAIPAFMAIAVIPFGPADHEVSIFGTRTTMQLTDLPIALLYILAVASVGIYGIVLAGWSSGSTYPLLGGLRSCAQMISYEIAMGAAFASVFLYSGSMSTSTIVAQQHDRWYILLLPVSFLLYIVTMVGETNRAPFDMPESEGDLVGGFNTEYSSIKFAMFMLAEYVNMVTVSAVSTTLFLGGWRAPWPISTFWEGANHGWWPLLWFVVKVQLLLFFFIWLRGTLPRVRYDQLMKLGWKVLIPVSVTWLMLVASVRALRNQHYDFADIALYVGGGVLALLLISFVVDMFRERGQAETRTAGAPGGFDPMAGGFPVPPLPGQELPPVPRRRPRRERELIVSGGPDTVGDGTSDGTTDGKEASDG</sequence>
<feature type="transmembrane region" description="Helical" evidence="5">
    <location>
        <begin position="261"/>
        <end position="279"/>
    </location>
</feature>
<evidence type="ECO:0000256" key="1">
    <source>
        <dbReference type="ARBA" id="ARBA00004141"/>
    </source>
</evidence>
<feature type="transmembrane region" description="Helical" evidence="5">
    <location>
        <begin position="18"/>
        <end position="42"/>
    </location>
</feature>
<dbReference type="PROSITE" id="PS00667">
    <property type="entry name" value="COMPLEX1_ND1_1"/>
    <property type="match status" value="1"/>
</dbReference>
<keyword evidence="5" id="KW-0874">Quinone</keyword>
<feature type="transmembrane region" description="Helical" evidence="5">
    <location>
        <begin position="363"/>
        <end position="384"/>
    </location>
</feature>
<dbReference type="InterPro" id="IPR018086">
    <property type="entry name" value="NADH_UbQ_OxRdtase_su1_CS"/>
</dbReference>
<reference evidence="8" key="1">
    <citation type="journal article" date="2019" name="Microbiol. Resour. Announc.">
        <title>Draft Genomic Sequences of Streptomyces misionensis and Streptomyces albidoflavus, bacteria applied for phytopathogen biocontrol.</title>
        <authorList>
            <person name="Pylro V."/>
            <person name="Dias A."/>
            <person name="Andreote F."/>
            <person name="Varani A."/>
            <person name="Andreote C."/>
            <person name="Bernardo E."/>
            <person name="Martins T."/>
        </authorList>
    </citation>
    <scope>NUCLEOTIDE SEQUENCE [LARGE SCALE GENOMIC DNA]</scope>
    <source>
        <strain evidence="8">66</strain>
    </source>
</reference>
<accession>A0A5C6JFU1</accession>
<feature type="compositionally biased region" description="Low complexity" evidence="7">
    <location>
        <begin position="434"/>
        <end position="449"/>
    </location>
</feature>
<keyword evidence="8" id="KW-0560">Oxidoreductase</keyword>
<comment type="caution">
    <text evidence="8">The sequence shown here is derived from an EMBL/GenBank/DDBJ whole genome shotgun (WGS) entry which is preliminary data.</text>
</comment>
<name>A0A5C6JFU1_9ACTN</name>
<proteinExistence type="inferred from homology"/>
<evidence type="ECO:0000256" key="3">
    <source>
        <dbReference type="ARBA" id="ARBA00022989"/>
    </source>
</evidence>
<dbReference type="PANTHER" id="PTHR11432">
    <property type="entry name" value="NADH DEHYDROGENASE SUBUNIT 1"/>
    <property type="match status" value="1"/>
</dbReference>
<dbReference type="HAMAP" id="MF_01350">
    <property type="entry name" value="NDH1_NuoH"/>
    <property type="match status" value="1"/>
</dbReference>
<dbReference type="EMBL" id="VOGW01000131">
    <property type="protein sequence ID" value="TWV39975.1"/>
    <property type="molecule type" value="Genomic_DNA"/>
</dbReference>
<dbReference type="Pfam" id="PF00146">
    <property type="entry name" value="NADHdh"/>
    <property type="match status" value="1"/>
</dbReference>
<feature type="compositionally biased region" description="Pro residues" evidence="7">
    <location>
        <begin position="409"/>
        <end position="421"/>
    </location>
</feature>
<keyword evidence="3 5" id="KW-1133">Transmembrane helix</keyword>
<dbReference type="GO" id="GO:0048038">
    <property type="term" value="F:quinone binding"/>
    <property type="evidence" value="ECO:0007669"/>
    <property type="project" value="UniProtKB-KW"/>
</dbReference>
<dbReference type="NCBIfam" id="NF004743">
    <property type="entry name" value="PRK06076.1-4"/>
    <property type="match status" value="1"/>
</dbReference>
<comment type="subcellular location">
    <subcellularLocation>
        <location evidence="5 6">Cell membrane</location>
        <topology evidence="5 6">Multi-pass membrane protein</topology>
    </subcellularLocation>
    <subcellularLocation>
        <location evidence="1">Membrane</location>
        <topology evidence="1">Multi-pass membrane protein</topology>
    </subcellularLocation>
</comment>
<keyword evidence="5" id="KW-0830">Ubiquinone</keyword>
<gene>
    <name evidence="5 8" type="primary">nuoH</name>
    <name evidence="8" type="ORF">FRZ03_22955</name>
</gene>
<dbReference type="GO" id="GO:0009060">
    <property type="term" value="P:aerobic respiration"/>
    <property type="evidence" value="ECO:0007669"/>
    <property type="project" value="TreeGrafter"/>
</dbReference>
<evidence type="ECO:0000256" key="7">
    <source>
        <dbReference type="SAM" id="MobiDB-lite"/>
    </source>
</evidence>
<feature type="transmembrane region" description="Helical" evidence="5">
    <location>
        <begin position="299"/>
        <end position="319"/>
    </location>
</feature>
<keyword evidence="5" id="KW-1278">Translocase</keyword>
<evidence type="ECO:0000256" key="5">
    <source>
        <dbReference type="HAMAP-Rule" id="MF_01350"/>
    </source>
</evidence>
<comment type="function">
    <text evidence="5">NDH-1 shuttles electrons from NADH, via FMN and iron-sulfur (Fe-S) centers, to quinones in the respiratory chain. The immediate electron acceptor for the enzyme in this species is believed to be ubiquinone. Couples the redox reaction to proton translocation (for every two electrons transferred, four hydrogen ions are translocated across the cytoplasmic membrane), and thus conserves the redox energy in a proton gradient. This subunit may bind ubiquinone.</text>
</comment>
<feature type="transmembrane region" description="Helical" evidence="5">
    <location>
        <begin position="206"/>
        <end position="224"/>
    </location>
</feature>
<comment type="subunit">
    <text evidence="5">NDH-1 is composed of 14 different subunits. Subunits NuoA, H, J, K, L, M, N constitute the membrane sector of the complex.</text>
</comment>
<evidence type="ECO:0000256" key="4">
    <source>
        <dbReference type="ARBA" id="ARBA00023136"/>
    </source>
</evidence>
<dbReference type="InterPro" id="IPR001694">
    <property type="entry name" value="NADH_UbQ_OxRdtase_su1/FPO"/>
</dbReference>